<dbReference type="PROSITE" id="PS00584">
    <property type="entry name" value="PFKB_KINASES_2"/>
    <property type="match status" value="1"/>
</dbReference>
<feature type="binding site" evidence="12">
    <location>
        <position position="141"/>
    </location>
    <ligand>
        <name>substrate</name>
    </ligand>
</feature>
<dbReference type="GO" id="GO:0046872">
    <property type="term" value="F:metal ion binding"/>
    <property type="evidence" value="ECO:0007669"/>
    <property type="project" value="UniProtKB-KW"/>
</dbReference>
<evidence type="ECO:0000256" key="3">
    <source>
        <dbReference type="ARBA" id="ARBA00016943"/>
    </source>
</evidence>
<evidence type="ECO:0000256" key="2">
    <source>
        <dbReference type="ARBA" id="ARBA00012035"/>
    </source>
</evidence>
<evidence type="ECO:0000256" key="10">
    <source>
        <dbReference type="ARBA" id="ARBA00022958"/>
    </source>
</evidence>
<comment type="similarity">
    <text evidence="1">Belongs to the carbohydrate kinase pfkB family.</text>
</comment>
<dbReference type="EMBL" id="JACHHF010000010">
    <property type="protein sequence ID" value="MBB5176612.1"/>
    <property type="molecule type" value="Genomic_DNA"/>
</dbReference>
<feature type="domain" description="Carbohydrate kinase PfkB" evidence="13">
    <location>
        <begin position="5"/>
        <end position="283"/>
    </location>
</feature>
<feature type="binding site" evidence="12">
    <location>
        <position position="266"/>
    </location>
    <ligand>
        <name>ATP</name>
        <dbReference type="ChEBI" id="CHEBI:30616"/>
    </ligand>
</feature>
<keyword evidence="15" id="KW-1185">Reference proteome</keyword>
<keyword evidence="6 12" id="KW-0547">Nucleotide-binding</keyword>
<reference evidence="14 15" key="1">
    <citation type="submission" date="2020-08" db="EMBL/GenBank/DDBJ databases">
        <title>Genomic Encyclopedia of Type Strains, Phase IV (KMG-IV): sequencing the most valuable type-strain genomes for metagenomic binning, comparative biology and taxonomic classification.</title>
        <authorList>
            <person name="Goeker M."/>
        </authorList>
    </citation>
    <scope>NUCLEOTIDE SEQUENCE [LARGE SCALE GENOMIC DNA]</scope>
    <source>
        <strain evidence="14 15">DSM 19163</strain>
    </source>
</reference>
<gene>
    <name evidence="12" type="primary">rbsK</name>
    <name evidence="14" type="ORF">HNQ45_001500</name>
</gene>
<dbReference type="GO" id="GO:0005829">
    <property type="term" value="C:cytosol"/>
    <property type="evidence" value="ECO:0007669"/>
    <property type="project" value="TreeGrafter"/>
</dbReference>
<feature type="binding site" evidence="12">
    <location>
        <position position="272"/>
    </location>
    <ligand>
        <name>K(+)</name>
        <dbReference type="ChEBI" id="CHEBI:29103"/>
    </ligand>
</feature>
<evidence type="ECO:0000256" key="12">
    <source>
        <dbReference type="HAMAP-Rule" id="MF_01987"/>
    </source>
</evidence>
<comment type="caution">
    <text evidence="12">Lacks conserved residue(s) required for the propagation of feature annotation.</text>
</comment>
<dbReference type="PANTHER" id="PTHR10584:SF166">
    <property type="entry name" value="RIBOKINASE"/>
    <property type="match status" value="1"/>
</dbReference>
<keyword evidence="12" id="KW-0963">Cytoplasm</keyword>
<evidence type="ECO:0000256" key="1">
    <source>
        <dbReference type="ARBA" id="ARBA00005380"/>
    </source>
</evidence>
<comment type="subcellular location">
    <subcellularLocation>
        <location evidence="12">Cytoplasm</location>
    </subcellularLocation>
</comment>
<dbReference type="GO" id="GO:0019303">
    <property type="term" value="P:D-ribose catabolic process"/>
    <property type="evidence" value="ECO:0007669"/>
    <property type="project" value="UniProtKB-UniRule"/>
</dbReference>
<comment type="pathway">
    <text evidence="12">Carbohydrate metabolism; D-ribose degradation; D-ribose 5-phosphate from beta-D-ribopyranose: step 2/2.</text>
</comment>
<dbReference type="InterPro" id="IPR011611">
    <property type="entry name" value="PfkB_dom"/>
</dbReference>
<dbReference type="InterPro" id="IPR002139">
    <property type="entry name" value="Ribo/fructo_kinase"/>
</dbReference>
<evidence type="ECO:0000259" key="13">
    <source>
        <dbReference type="Pfam" id="PF00294"/>
    </source>
</evidence>
<comment type="subunit">
    <text evidence="12">Homodimer.</text>
</comment>
<evidence type="ECO:0000256" key="7">
    <source>
        <dbReference type="ARBA" id="ARBA00022777"/>
    </source>
</evidence>
<comment type="catalytic activity">
    <reaction evidence="12">
        <text>D-ribose + ATP = D-ribose 5-phosphate + ADP + H(+)</text>
        <dbReference type="Rhea" id="RHEA:13697"/>
        <dbReference type="ChEBI" id="CHEBI:15378"/>
        <dbReference type="ChEBI" id="CHEBI:30616"/>
        <dbReference type="ChEBI" id="CHEBI:47013"/>
        <dbReference type="ChEBI" id="CHEBI:78346"/>
        <dbReference type="ChEBI" id="CHEBI:456216"/>
        <dbReference type="EC" id="2.7.1.15"/>
    </reaction>
</comment>
<evidence type="ECO:0000313" key="15">
    <source>
        <dbReference type="Proteomes" id="UP000579136"/>
    </source>
</evidence>
<keyword evidence="5 12" id="KW-0479">Metal-binding</keyword>
<dbReference type="CDD" id="cd01174">
    <property type="entry name" value="ribokinase"/>
    <property type="match status" value="1"/>
</dbReference>
<feature type="binding site" evidence="12">
    <location>
        <begin position="41"/>
        <end position="45"/>
    </location>
    <ligand>
        <name>substrate</name>
    </ligand>
</feature>
<keyword evidence="10 12" id="KW-0630">Potassium</keyword>
<dbReference type="HAMAP" id="MF_01987">
    <property type="entry name" value="Ribokinase"/>
    <property type="match status" value="1"/>
</dbReference>
<evidence type="ECO:0000256" key="8">
    <source>
        <dbReference type="ARBA" id="ARBA00022840"/>
    </source>
</evidence>
<evidence type="ECO:0000256" key="4">
    <source>
        <dbReference type="ARBA" id="ARBA00022679"/>
    </source>
</evidence>
<keyword evidence="4 12" id="KW-0808">Transferase</keyword>
<protein>
    <recommendedName>
        <fullName evidence="3 12">Ribokinase</fullName>
        <shortName evidence="12">RK</shortName>
        <ecNumber evidence="2 12">2.7.1.15</ecNumber>
    </recommendedName>
</protein>
<feature type="binding site" evidence="12">
    <location>
        <position position="275"/>
    </location>
    <ligand>
        <name>K(+)</name>
        <dbReference type="ChEBI" id="CHEBI:29103"/>
    </ligand>
</feature>
<dbReference type="Proteomes" id="UP000579136">
    <property type="component" value="Unassembled WGS sequence"/>
</dbReference>
<keyword evidence="7 12" id="KW-0418">Kinase</keyword>
<dbReference type="NCBIfam" id="TIGR02152">
    <property type="entry name" value="D_ribokin_bact"/>
    <property type="match status" value="1"/>
</dbReference>
<keyword evidence="11 12" id="KW-0119">Carbohydrate metabolism</keyword>
<dbReference type="Pfam" id="PF00294">
    <property type="entry name" value="PfkB"/>
    <property type="match status" value="1"/>
</dbReference>
<feature type="binding site" evidence="12">
    <location>
        <position position="238"/>
    </location>
    <ligand>
        <name>K(+)</name>
        <dbReference type="ChEBI" id="CHEBI:29103"/>
    </ligand>
</feature>
<comment type="similarity">
    <text evidence="12">Belongs to the carbohydrate kinase PfkB family. Ribokinase subfamily.</text>
</comment>
<evidence type="ECO:0000256" key="6">
    <source>
        <dbReference type="ARBA" id="ARBA00022741"/>
    </source>
</evidence>
<evidence type="ECO:0000256" key="5">
    <source>
        <dbReference type="ARBA" id="ARBA00022723"/>
    </source>
</evidence>
<dbReference type="EC" id="2.7.1.15" evidence="2 12"/>
<feature type="active site" description="Proton acceptor" evidence="12">
    <location>
        <position position="242"/>
    </location>
</feature>
<comment type="activity regulation">
    <text evidence="12">Activated by a monovalent cation that binds near, but not in, the active site. The most likely occupant of the site in vivo is potassium. Ion binding induces a conformational change that may alter substrate affinity.</text>
</comment>
<feature type="binding site" evidence="12">
    <location>
        <begin position="209"/>
        <end position="214"/>
    </location>
    <ligand>
        <name>ATP</name>
        <dbReference type="ChEBI" id="CHEBI:30616"/>
    </ligand>
</feature>
<accession>A0A9Q2D191</accession>
<keyword evidence="9 12" id="KW-0460">Magnesium</keyword>
<feature type="binding site" evidence="12">
    <location>
        <begin position="241"/>
        <end position="242"/>
    </location>
    <ligand>
        <name>ATP</name>
        <dbReference type="ChEBI" id="CHEBI:30616"/>
    </ligand>
</feature>
<feature type="binding site" evidence="12">
    <location>
        <position position="236"/>
    </location>
    <ligand>
        <name>K(+)</name>
        <dbReference type="ChEBI" id="CHEBI:29103"/>
    </ligand>
</feature>
<proteinExistence type="inferred from homology"/>
<feature type="binding site" evidence="12">
    <location>
        <begin position="13"/>
        <end position="15"/>
    </location>
    <ligand>
        <name>substrate</name>
    </ligand>
</feature>
<dbReference type="PRINTS" id="PR00990">
    <property type="entry name" value="RIBOKINASE"/>
</dbReference>
<feature type="binding site" evidence="12">
    <location>
        <position position="185"/>
    </location>
    <ligand>
        <name>ATP</name>
        <dbReference type="ChEBI" id="CHEBI:30616"/>
    </ligand>
</feature>
<dbReference type="InterPro" id="IPR002173">
    <property type="entry name" value="Carboh/pur_kinase_PfkB_CS"/>
</dbReference>
<dbReference type="RefSeq" id="WP_183675366.1">
    <property type="nucleotide sequence ID" value="NZ_CBCRYX010000013.1"/>
</dbReference>
<feature type="binding site" evidence="12">
    <location>
        <position position="242"/>
    </location>
    <ligand>
        <name>substrate</name>
    </ligand>
</feature>
<dbReference type="Gene3D" id="3.40.1190.20">
    <property type="match status" value="1"/>
</dbReference>
<evidence type="ECO:0000313" key="14">
    <source>
        <dbReference type="EMBL" id="MBB5176612.1"/>
    </source>
</evidence>
<sequence length="299" mass="32630">MSESKITVVGSLNMDLVVVTDQHPEIGETIIGKDFTTTSGGKGANQAVALRQLGNDVTFIGRVGEDLYGTEIVENFKSRGIKLADETPVENVSTGIACVTVGHKDNSIIIVPGANEYVTPEFLEIHKNEVLNSDYVLTQLEIPIETVDYLATLCRENEIPLIVNPAPAAALTDNILESCTYITPNRLELQQLESYHPNIMDFKHKIIVTDGKEGCYYYNENNEEVRVKSFKAEVVDTTGAGDCFNGALVSELSSGKSLKESLEFSNAAGASSVTKFGAQSGMPRREEVLKILEEAEYKN</sequence>
<dbReference type="PANTHER" id="PTHR10584">
    <property type="entry name" value="SUGAR KINASE"/>
    <property type="match status" value="1"/>
</dbReference>
<dbReference type="InterPro" id="IPR011877">
    <property type="entry name" value="Ribokinase"/>
</dbReference>
<dbReference type="InterPro" id="IPR029056">
    <property type="entry name" value="Ribokinase-like"/>
</dbReference>
<dbReference type="GO" id="GO:0004747">
    <property type="term" value="F:ribokinase activity"/>
    <property type="evidence" value="ECO:0007669"/>
    <property type="project" value="UniProtKB-UniRule"/>
</dbReference>
<dbReference type="SUPFAM" id="SSF53613">
    <property type="entry name" value="Ribokinase-like"/>
    <property type="match status" value="1"/>
</dbReference>
<dbReference type="PROSITE" id="PS00583">
    <property type="entry name" value="PFKB_KINASES_1"/>
    <property type="match status" value="1"/>
</dbReference>
<comment type="function">
    <text evidence="12">Catalyzes the phosphorylation of ribose at O-5 in a reaction requiring ATP and magnesium. The resulting D-ribose-5-phosphate can then be used either for sythesis of nucleotides, histidine, and tryptophan, or as a component of the pentose phosphate pathway.</text>
</comment>
<feature type="binding site" evidence="12">
    <location>
        <position position="277"/>
    </location>
    <ligand>
        <name>K(+)</name>
        <dbReference type="ChEBI" id="CHEBI:29103"/>
    </ligand>
</feature>
<comment type="caution">
    <text evidence="14">The sequence shown here is derived from an EMBL/GenBank/DDBJ whole genome shotgun (WGS) entry which is preliminary data.</text>
</comment>
<evidence type="ECO:0000256" key="11">
    <source>
        <dbReference type="ARBA" id="ARBA00023277"/>
    </source>
</evidence>
<comment type="cofactor">
    <cofactor evidence="12">
        <name>Mg(2+)</name>
        <dbReference type="ChEBI" id="CHEBI:18420"/>
    </cofactor>
    <text evidence="12">Requires a divalent cation, most likely magnesium in vivo, as an electrophilic catalyst to aid phosphoryl group transfer. It is the chelate of the metal and the nucleotide that is the actual substrate.</text>
</comment>
<organism evidence="14 15">
    <name type="scientific">Nosocomiicoccus ampullae</name>
    <dbReference type="NCBI Taxonomy" id="489910"/>
    <lineage>
        <taxon>Bacteria</taxon>
        <taxon>Bacillati</taxon>
        <taxon>Bacillota</taxon>
        <taxon>Bacilli</taxon>
        <taxon>Bacillales</taxon>
        <taxon>Staphylococcaceae</taxon>
        <taxon>Nosocomiicoccus</taxon>
    </lineage>
</organism>
<keyword evidence="8 12" id="KW-0067">ATP-binding</keyword>
<dbReference type="GO" id="GO:0005524">
    <property type="term" value="F:ATP binding"/>
    <property type="evidence" value="ECO:0007669"/>
    <property type="project" value="UniProtKB-UniRule"/>
</dbReference>
<dbReference type="AlphaFoldDB" id="A0A9Q2D191"/>
<evidence type="ECO:0000256" key="9">
    <source>
        <dbReference type="ARBA" id="ARBA00022842"/>
    </source>
</evidence>
<name>A0A9Q2D191_9STAP</name>